<accession>A0A1J1ILZ8</accession>
<keyword evidence="7" id="KW-0347">Helicase</keyword>
<dbReference type="PROSITE" id="PS00690">
    <property type="entry name" value="DEAH_ATP_HELICASE"/>
    <property type="match status" value="1"/>
</dbReference>
<organism evidence="16 17">
    <name type="scientific">Clunio marinus</name>
    <dbReference type="NCBI Taxonomy" id="568069"/>
    <lineage>
        <taxon>Eukaryota</taxon>
        <taxon>Metazoa</taxon>
        <taxon>Ecdysozoa</taxon>
        <taxon>Arthropoda</taxon>
        <taxon>Hexapoda</taxon>
        <taxon>Insecta</taxon>
        <taxon>Pterygota</taxon>
        <taxon>Neoptera</taxon>
        <taxon>Endopterygota</taxon>
        <taxon>Diptera</taxon>
        <taxon>Nematocera</taxon>
        <taxon>Chironomoidea</taxon>
        <taxon>Chironomidae</taxon>
        <taxon>Clunio</taxon>
    </lineage>
</organism>
<feature type="compositionally biased region" description="Polar residues" evidence="11">
    <location>
        <begin position="85"/>
        <end position="117"/>
    </location>
</feature>
<evidence type="ECO:0000256" key="7">
    <source>
        <dbReference type="ARBA" id="ARBA00022806"/>
    </source>
</evidence>
<feature type="transmembrane region" description="Helical" evidence="12">
    <location>
        <begin position="1378"/>
        <end position="1403"/>
    </location>
</feature>
<dbReference type="GO" id="GO:0003725">
    <property type="term" value="F:double-stranded RNA binding"/>
    <property type="evidence" value="ECO:0007669"/>
    <property type="project" value="InterPro"/>
</dbReference>
<dbReference type="GO" id="GO:1990904">
    <property type="term" value="C:ribonucleoprotein complex"/>
    <property type="evidence" value="ECO:0007669"/>
    <property type="project" value="TreeGrafter"/>
</dbReference>
<dbReference type="InterPro" id="IPR032880">
    <property type="entry name" value="CSC1/OSCA1-like_N"/>
</dbReference>
<evidence type="ECO:0000256" key="5">
    <source>
        <dbReference type="ARBA" id="ARBA00022741"/>
    </source>
</evidence>
<dbReference type="Pfam" id="PF04408">
    <property type="entry name" value="WHD_HA2"/>
    <property type="match status" value="1"/>
</dbReference>
<evidence type="ECO:0000256" key="6">
    <source>
        <dbReference type="ARBA" id="ARBA00022801"/>
    </source>
</evidence>
<evidence type="ECO:0000256" key="12">
    <source>
        <dbReference type="SAM" id="Phobius"/>
    </source>
</evidence>
<dbReference type="FunFam" id="3.40.50.300:FF:000677">
    <property type="entry name" value="ATP-dependent RNA helicase A"/>
    <property type="match status" value="1"/>
</dbReference>
<dbReference type="Pfam" id="PF00270">
    <property type="entry name" value="DEAD"/>
    <property type="match status" value="1"/>
</dbReference>
<dbReference type="GO" id="GO:0043138">
    <property type="term" value="F:3'-5' DNA helicase activity"/>
    <property type="evidence" value="ECO:0007669"/>
    <property type="project" value="TreeGrafter"/>
</dbReference>
<feature type="compositionally biased region" description="Polar residues" evidence="11">
    <location>
        <begin position="1872"/>
        <end position="1883"/>
    </location>
</feature>
<protein>
    <recommendedName>
        <fullName evidence="3">RNA helicase</fullName>
        <ecNumber evidence="3">3.6.4.13</ecNumber>
    </recommendedName>
</protein>
<dbReference type="Pfam" id="PF14703">
    <property type="entry name" value="PHM7_cyt"/>
    <property type="match status" value="1"/>
</dbReference>
<evidence type="ECO:0000259" key="14">
    <source>
        <dbReference type="PROSITE" id="PS51192"/>
    </source>
</evidence>
<feature type="region of interest" description="Disordered" evidence="11">
    <location>
        <begin position="77"/>
        <end position="117"/>
    </location>
</feature>
<comment type="subcellular location">
    <subcellularLocation>
        <location evidence="1">Nucleus</location>
    </subcellularLocation>
</comment>
<keyword evidence="8" id="KW-0067">ATP-binding</keyword>
<keyword evidence="10" id="KW-0694">RNA-binding</keyword>
<dbReference type="GO" id="GO:0005524">
    <property type="term" value="F:ATP binding"/>
    <property type="evidence" value="ECO:0007669"/>
    <property type="project" value="UniProtKB-KW"/>
</dbReference>
<keyword evidence="4" id="KW-0677">Repeat</keyword>
<dbReference type="InterPro" id="IPR027417">
    <property type="entry name" value="P-loop_NTPase"/>
</dbReference>
<evidence type="ECO:0000313" key="17">
    <source>
        <dbReference type="Proteomes" id="UP000183832"/>
    </source>
</evidence>
<sequence>MPQDIKAFFHEWCSKNKLDPQFEVRPTGNKFRQRFLCEVRVSGFPYVGAGNSTTKKDSEKNASRDFVSFLVRSGKIKENDVPNEGNDNQPQPSSSEIAGTSSFEEKPQSGSLSMFSPQQLGSAYRPAQYDNDFGPQSYMDRAQEQARMEEAESLDVNASIHGNWTIENAKSKLNQFMQANKIKGEFHYKSVGPDHNRSFMAEMTIYINQLRRYITGRETGSNKQSASKSCALSLVRQLFHLGVIEAYSGTLKKAKTEDKIPNYPVKVDPQLISQAKQALLDLGIQPVHVNANVNMENPTSLLIHVPQPKRNPQPFQITGSVIPWSPPIPNWNPWNGSNIDEGYLATASLDQLSDDLLANARERKINDRDLEVRTKARETLPIHSMRREIMETINDHSVVLIRGNTGCGKTTQIAQFILEDFVASGSGAWCNVVVTQPRRISAVSVAERIAYERAELLGESVGYSVRFESMLPRPYGSILFCTIGVLLRKLERGLRGVSHVIVDEIHERDVNSDFIMVVLRDMVSTYPDLRVILMSATIDTTLFSDYFGNCPVIEVEGRAFPVKQYFLEDTIELVKFIGPTADSRKRKRGGDDDGSEDVIGNDDQEVNCNKVIGNQYSVETKNTMANLSESEVSFELVEALIIYIKTMKVDGAVLVFLPGWNLIFALMKHLQNNPRLGSSEYVILPLHSQLPREDQRKVFDKVPPGVTKIILSTNIAETSITINDVVFVIDIAKARMKLFTSHNNLTSYATVWGSRTNLEQRKGRAGRVRPGICFTLCSRARFEKLEEHNTPEIFRTPLHEIALSIKLLRLGAIGQFLSKAIEPPPLDAVIEAEVLLRDMKCLDENDELTPLGKVLARLPIEPRLGRMMIIGNIFLVGDTLGIMAAFSGTYSEIFTLDMGHRRLSNHQRNLAGNKSSDYVAMVNATQMWLNARNRGESEEIKFCEWKGLQLPTFRVAFEAKRQLLDLLNQAGFPEETMLQTKMDPNIPDPTLDLVLGILSAGLYPNICYHKEKRKVLTTESKAALIHKTSVNCSNLKVTFPYPFFVFGEKIRTRAVSCKQMSMVSPLNLILFACKKIDYVEGVVRLDNWLNFEMNPQDAAVICGLRHAMEEILIHVVAQPEDVLNLDQKYNNILSVIKKLAEFSAGDYQITREIGIGADRESNFGHPGSSGFGGSKFPRNDSYRGGFSSGYQQRGGYQGGYRGPNRGGGVKFDLKYNKMSNYTTIPNSTPENFDCLQTLNNKTVIITNLYEGIPQTLILNLIAWVFLILLFTLLRQQAWDYGRLALVNSITGKKWTQIFYAHGNNQEILNSLSNEMIATDNGGDVETPEQFHVRMHRQHSVIDSGFFSWIVATWKLRKEQILRHSGPDAVHYLNFQSHLIIVMAIITFISIVIILPINFTGQLFGDINTFGHTTIANLDANSKLLWVHTIFAILFVPLVVLIMRRSSGRNAVKVAPTRTVMITDVAKPDCNRNTIQNYLQQIFPDVEVQDIQIAYNIKKLTQVAKEYESVIEARIYCEQHRGVKTRPSCFTCETIDALEFYKNEEQRLCGEVARLRSAAMNDPLGITFITVSSTSIAKHMIAHFQASSSKDWTLTYAPAPADIFWENLSANSAKCLGLFSASAFLQWSVSLTNSSATIKFECIFLPDRGAFFVNYIITMCFIGTALELIRFPDLIMYIYRILTARSEAETPHIRKSIVIEFVFGIHYSWTVMVFTMATVYSLACPLITPFALIYLMLKNFNDKHNLYFAYGPSHMVSQGGGKIHSTAVTMTKFSVVLLLIAFTGISYLRGGNQFTLRTTILFCSLVISLGLFSFMSPIKKCTTKPLTIIEDSSLSAPIYIADVFLNNRINGNSPNHISYGSSDNTNHNDTEHSSPGSLNGGVQI</sequence>
<evidence type="ECO:0000259" key="15">
    <source>
        <dbReference type="PROSITE" id="PS51194"/>
    </source>
</evidence>
<dbReference type="GO" id="GO:0016020">
    <property type="term" value="C:membrane"/>
    <property type="evidence" value="ECO:0007669"/>
    <property type="project" value="InterPro"/>
</dbReference>
<feature type="domain" description="Helicase ATP-binding" evidence="14">
    <location>
        <begin position="390"/>
        <end position="556"/>
    </location>
</feature>
<feature type="transmembrane region" description="Helical" evidence="12">
    <location>
        <begin position="1766"/>
        <end position="1787"/>
    </location>
</feature>
<reference evidence="16 17" key="1">
    <citation type="submission" date="2015-04" db="EMBL/GenBank/DDBJ databases">
        <authorList>
            <person name="Syromyatnikov M.Y."/>
            <person name="Popov V.N."/>
        </authorList>
    </citation>
    <scope>NUCLEOTIDE SEQUENCE [LARGE SCALE GENOMIC DNA]</scope>
</reference>
<evidence type="ECO:0000256" key="11">
    <source>
        <dbReference type="SAM" id="MobiDB-lite"/>
    </source>
</evidence>
<keyword evidence="5" id="KW-0547">Nucleotide-binding</keyword>
<dbReference type="Pfam" id="PF07717">
    <property type="entry name" value="OB_NTP_bind"/>
    <property type="match status" value="1"/>
</dbReference>
<dbReference type="Pfam" id="PF00271">
    <property type="entry name" value="Helicase_C"/>
    <property type="match status" value="1"/>
</dbReference>
<dbReference type="Pfam" id="PF13967">
    <property type="entry name" value="RSN1_TM"/>
    <property type="match status" value="1"/>
</dbReference>
<dbReference type="InterPro" id="IPR044445">
    <property type="entry name" value="DHX9_DSRM_1"/>
</dbReference>
<dbReference type="Proteomes" id="UP000183832">
    <property type="component" value="Unassembled WGS sequence"/>
</dbReference>
<dbReference type="SMART" id="SM00490">
    <property type="entry name" value="HELICc"/>
    <property type="match status" value="1"/>
</dbReference>
<dbReference type="GO" id="GO:0003724">
    <property type="term" value="F:RNA helicase activity"/>
    <property type="evidence" value="ECO:0007669"/>
    <property type="project" value="UniProtKB-EC"/>
</dbReference>
<dbReference type="EC" id="3.6.4.13" evidence="3"/>
<feature type="region of interest" description="Disordered" evidence="11">
    <location>
        <begin position="1855"/>
        <end position="1883"/>
    </location>
</feature>
<keyword evidence="6" id="KW-0378">Hydrolase</keyword>
<feature type="transmembrane region" description="Helical" evidence="12">
    <location>
        <begin position="1256"/>
        <end position="1273"/>
    </location>
</feature>
<dbReference type="InterPro" id="IPR011709">
    <property type="entry name" value="DEAD-box_helicase_OB_fold"/>
</dbReference>
<dbReference type="InterPro" id="IPR007502">
    <property type="entry name" value="Helicase-assoc_dom"/>
</dbReference>
<evidence type="ECO:0000256" key="10">
    <source>
        <dbReference type="PROSITE-ProRule" id="PRU00266"/>
    </source>
</evidence>
<evidence type="ECO:0000256" key="2">
    <source>
        <dbReference type="ARBA" id="ARBA00008792"/>
    </source>
</evidence>
<dbReference type="SMART" id="SM00847">
    <property type="entry name" value="HA2"/>
    <property type="match status" value="1"/>
</dbReference>
<dbReference type="SUPFAM" id="SSF54768">
    <property type="entry name" value="dsRNA-binding domain-like"/>
    <property type="match status" value="2"/>
</dbReference>
<name>A0A1J1ILZ8_9DIPT</name>
<dbReference type="FunFam" id="3.30.160.20:FF:000026">
    <property type="entry name" value="ATP-dependent RNA helicase A"/>
    <property type="match status" value="1"/>
</dbReference>
<evidence type="ECO:0000313" key="16">
    <source>
        <dbReference type="EMBL" id="CRL00094.1"/>
    </source>
</evidence>
<comment type="similarity">
    <text evidence="2">Belongs to the DEAD box helicase family. DEAH subfamily.</text>
</comment>
<keyword evidence="17" id="KW-1185">Reference proteome</keyword>
<proteinExistence type="inferred from homology"/>
<feature type="compositionally biased region" description="Polar residues" evidence="11">
    <location>
        <begin position="1855"/>
        <end position="1864"/>
    </location>
</feature>
<dbReference type="PROSITE" id="PS51194">
    <property type="entry name" value="HELICASE_CTER"/>
    <property type="match status" value="1"/>
</dbReference>
<dbReference type="Gene3D" id="3.30.160.20">
    <property type="match status" value="2"/>
</dbReference>
<dbReference type="GO" id="GO:0040029">
    <property type="term" value="P:epigenetic regulation of gene expression"/>
    <property type="evidence" value="ECO:0007669"/>
    <property type="project" value="UniProtKB-ARBA"/>
</dbReference>
<dbReference type="SMART" id="SM00358">
    <property type="entry name" value="DSRM"/>
    <property type="match status" value="2"/>
</dbReference>
<evidence type="ECO:0000256" key="9">
    <source>
        <dbReference type="ARBA" id="ARBA00023242"/>
    </source>
</evidence>
<evidence type="ECO:0000256" key="8">
    <source>
        <dbReference type="ARBA" id="ARBA00022840"/>
    </source>
</evidence>
<dbReference type="Gene3D" id="3.40.50.300">
    <property type="entry name" value="P-loop containing nucleotide triphosphate hydrolases"/>
    <property type="match status" value="2"/>
</dbReference>
<evidence type="ECO:0000256" key="3">
    <source>
        <dbReference type="ARBA" id="ARBA00012552"/>
    </source>
</evidence>
<dbReference type="Gene3D" id="1.20.120.1080">
    <property type="match status" value="1"/>
</dbReference>
<dbReference type="InterPro" id="IPR027815">
    <property type="entry name" value="CSC1/OSCA1-like_cyt"/>
</dbReference>
<dbReference type="SUPFAM" id="SSF52540">
    <property type="entry name" value="P-loop containing nucleoside triphosphate hydrolases"/>
    <property type="match status" value="1"/>
</dbReference>
<dbReference type="STRING" id="568069.A0A1J1ILZ8"/>
<dbReference type="Pfam" id="PF02714">
    <property type="entry name" value="RSN1_7TM"/>
    <property type="match status" value="1"/>
</dbReference>
<dbReference type="GO" id="GO:0045944">
    <property type="term" value="P:positive regulation of transcription by RNA polymerase II"/>
    <property type="evidence" value="ECO:0007669"/>
    <property type="project" value="TreeGrafter"/>
</dbReference>
<dbReference type="Pfam" id="PF00035">
    <property type="entry name" value="dsrm"/>
    <property type="match status" value="2"/>
</dbReference>
<evidence type="ECO:0000256" key="1">
    <source>
        <dbReference type="ARBA" id="ARBA00004123"/>
    </source>
</evidence>
<keyword evidence="9" id="KW-0539">Nucleus</keyword>
<evidence type="ECO:0000259" key="13">
    <source>
        <dbReference type="PROSITE" id="PS50137"/>
    </source>
</evidence>
<dbReference type="InterPro" id="IPR014720">
    <property type="entry name" value="dsRBD_dom"/>
</dbReference>
<dbReference type="PROSITE" id="PS50137">
    <property type="entry name" value="DS_RBD"/>
    <property type="match status" value="2"/>
</dbReference>
<dbReference type="PANTHER" id="PTHR18934:SF119">
    <property type="entry name" value="ATP-DEPENDENT RNA HELICASE A"/>
    <property type="match status" value="1"/>
</dbReference>
<dbReference type="InterPro" id="IPR001650">
    <property type="entry name" value="Helicase_C-like"/>
</dbReference>
<dbReference type="GO" id="GO:0016887">
    <property type="term" value="F:ATP hydrolysis activity"/>
    <property type="evidence" value="ECO:0007669"/>
    <property type="project" value="TreeGrafter"/>
</dbReference>
<feature type="transmembrane region" description="Helical" evidence="12">
    <location>
        <begin position="1793"/>
        <end position="1813"/>
    </location>
</feature>
<feature type="domain" description="DRBM" evidence="13">
    <location>
        <begin position="168"/>
        <end position="240"/>
    </location>
</feature>
<dbReference type="CDD" id="cd19855">
    <property type="entry name" value="DSRM_DHX9_rpt2"/>
    <property type="match status" value="1"/>
</dbReference>
<feature type="domain" description="Helicase C-terminal" evidence="15">
    <location>
        <begin position="636"/>
        <end position="809"/>
    </location>
</feature>
<evidence type="ECO:0000256" key="4">
    <source>
        <dbReference type="ARBA" id="ARBA00022737"/>
    </source>
</evidence>
<dbReference type="FunFam" id="3.40.50.300:FF:000284">
    <property type="entry name" value="probable ATP-dependent RNA helicase YTHDC2"/>
    <property type="match status" value="1"/>
</dbReference>
<dbReference type="InterPro" id="IPR044446">
    <property type="entry name" value="DHX9_DSRM_2"/>
</dbReference>
<dbReference type="InterPro" id="IPR003864">
    <property type="entry name" value="CSC1/OSCA1-like_7TM"/>
</dbReference>
<dbReference type="SMART" id="SM00487">
    <property type="entry name" value="DEXDc"/>
    <property type="match status" value="1"/>
</dbReference>
<keyword evidence="12" id="KW-1133">Transmembrane helix</keyword>
<dbReference type="EMBL" id="CVRI01000054">
    <property type="protein sequence ID" value="CRL00094.1"/>
    <property type="molecule type" value="Genomic_DNA"/>
</dbReference>
<feature type="transmembrane region" description="Helical" evidence="12">
    <location>
        <begin position="1423"/>
        <end position="1442"/>
    </location>
</feature>
<feature type="compositionally biased region" description="Acidic residues" evidence="11">
    <location>
        <begin position="592"/>
        <end position="602"/>
    </location>
</feature>
<keyword evidence="12" id="KW-0812">Transmembrane</keyword>
<feature type="region of interest" description="Disordered" evidence="11">
    <location>
        <begin position="582"/>
        <end position="602"/>
    </location>
</feature>
<dbReference type="InterPro" id="IPR002464">
    <property type="entry name" value="DNA/RNA_helicase_DEAH_CS"/>
</dbReference>
<dbReference type="GO" id="GO:0050684">
    <property type="term" value="P:regulation of mRNA processing"/>
    <property type="evidence" value="ECO:0007669"/>
    <property type="project" value="TreeGrafter"/>
</dbReference>
<dbReference type="CDD" id="cd19854">
    <property type="entry name" value="DSRM_DHX9_rpt1"/>
    <property type="match status" value="1"/>
</dbReference>
<dbReference type="InterPro" id="IPR011545">
    <property type="entry name" value="DEAD/DEAH_box_helicase_dom"/>
</dbReference>
<gene>
    <name evidence="16" type="ORF">CLUMA_CG013376</name>
</gene>
<dbReference type="InterPro" id="IPR048333">
    <property type="entry name" value="HA2_WH"/>
</dbReference>
<dbReference type="OrthoDB" id="5600252at2759"/>
<feature type="transmembrane region" description="Helical" evidence="12">
    <location>
        <begin position="1710"/>
        <end position="1736"/>
    </location>
</feature>
<keyword evidence="12" id="KW-0472">Membrane</keyword>
<dbReference type="PANTHER" id="PTHR18934">
    <property type="entry name" value="ATP-DEPENDENT RNA HELICASE"/>
    <property type="match status" value="1"/>
</dbReference>
<feature type="domain" description="DRBM" evidence="13">
    <location>
        <begin position="4"/>
        <end position="72"/>
    </location>
</feature>
<feature type="transmembrane region" description="Helical" evidence="12">
    <location>
        <begin position="1648"/>
        <end position="1668"/>
    </location>
</feature>
<dbReference type="InterPro" id="IPR014001">
    <property type="entry name" value="Helicase_ATP-bd"/>
</dbReference>
<dbReference type="CDD" id="cd18791">
    <property type="entry name" value="SF2_C_RHA"/>
    <property type="match status" value="1"/>
</dbReference>
<dbReference type="GO" id="GO:0005730">
    <property type="term" value="C:nucleolus"/>
    <property type="evidence" value="ECO:0007669"/>
    <property type="project" value="TreeGrafter"/>
</dbReference>
<dbReference type="PROSITE" id="PS51192">
    <property type="entry name" value="HELICASE_ATP_BIND_1"/>
    <property type="match status" value="1"/>
</dbReference>
<dbReference type="FunFam" id="3.30.160.20:FF:000028">
    <property type="entry name" value="ATP-dependent RNA helicase A"/>
    <property type="match status" value="1"/>
</dbReference>